<organism evidence="3 4">
    <name type="scientific">Candolleomyces eurysporus</name>
    <dbReference type="NCBI Taxonomy" id="2828524"/>
    <lineage>
        <taxon>Eukaryota</taxon>
        <taxon>Fungi</taxon>
        <taxon>Dikarya</taxon>
        <taxon>Basidiomycota</taxon>
        <taxon>Agaricomycotina</taxon>
        <taxon>Agaricomycetes</taxon>
        <taxon>Agaricomycetidae</taxon>
        <taxon>Agaricales</taxon>
        <taxon>Agaricineae</taxon>
        <taxon>Psathyrellaceae</taxon>
        <taxon>Candolleomyces</taxon>
    </lineage>
</organism>
<feature type="compositionally biased region" description="Pro residues" evidence="1">
    <location>
        <begin position="160"/>
        <end position="170"/>
    </location>
</feature>
<feature type="transmembrane region" description="Helical" evidence="2">
    <location>
        <begin position="7"/>
        <end position="25"/>
    </location>
</feature>
<dbReference type="InterPro" id="IPR011993">
    <property type="entry name" value="PH-like_dom_sf"/>
</dbReference>
<gene>
    <name evidence="3" type="ORF">H1R20_g8549</name>
</gene>
<evidence type="ECO:0008006" key="5">
    <source>
        <dbReference type="Google" id="ProtNLM"/>
    </source>
</evidence>
<dbReference type="AlphaFoldDB" id="A0A9W8J3S9"/>
<protein>
    <recommendedName>
        <fullName evidence="5">RanBD1 domain-containing protein</fullName>
    </recommendedName>
</protein>
<name>A0A9W8J3S9_9AGAR</name>
<feature type="compositionally biased region" description="Polar residues" evidence="1">
    <location>
        <begin position="257"/>
        <end position="266"/>
    </location>
</feature>
<comment type="caution">
    <text evidence="3">The sequence shown here is derived from an EMBL/GenBank/DDBJ whole genome shotgun (WGS) entry which is preliminary data.</text>
</comment>
<evidence type="ECO:0000313" key="3">
    <source>
        <dbReference type="EMBL" id="KAJ2928556.1"/>
    </source>
</evidence>
<dbReference type="EMBL" id="JANBPK010000923">
    <property type="protein sequence ID" value="KAJ2928556.1"/>
    <property type="molecule type" value="Genomic_DNA"/>
</dbReference>
<feature type="compositionally biased region" description="Low complexity" evidence="1">
    <location>
        <begin position="189"/>
        <end position="206"/>
    </location>
</feature>
<keyword evidence="2" id="KW-0472">Membrane</keyword>
<keyword evidence="2" id="KW-0812">Transmembrane</keyword>
<feature type="non-terminal residue" evidence="3">
    <location>
        <position position="452"/>
    </location>
</feature>
<reference evidence="3" key="1">
    <citation type="submission" date="2022-06" db="EMBL/GenBank/DDBJ databases">
        <title>Genome Sequence of Candolleomyces eurysporus.</title>
        <authorList>
            <person name="Buettner E."/>
        </authorList>
    </citation>
    <scope>NUCLEOTIDE SEQUENCE</scope>
    <source>
        <strain evidence="3">VTCC 930004</strain>
    </source>
</reference>
<accession>A0A9W8J3S9</accession>
<evidence type="ECO:0000313" key="4">
    <source>
        <dbReference type="Proteomes" id="UP001140091"/>
    </source>
</evidence>
<feature type="compositionally biased region" description="Polar residues" evidence="1">
    <location>
        <begin position="34"/>
        <end position="73"/>
    </location>
</feature>
<keyword evidence="2" id="KW-1133">Transmembrane helix</keyword>
<dbReference type="Gene3D" id="2.30.29.30">
    <property type="entry name" value="Pleckstrin-homology domain (PH domain)/Phosphotyrosine-binding domain (PTB)"/>
    <property type="match status" value="1"/>
</dbReference>
<evidence type="ECO:0000256" key="1">
    <source>
        <dbReference type="SAM" id="MobiDB-lite"/>
    </source>
</evidence>
<dbReference type="Proteomes" id="UP001140091">
    <property type="component" value="Unassembled WGS sequence"/>
</dbReference>
<feature type="compositionally biased region" description="Polar residues" evidence="1">
    <location>
        <begin position="175"/>
        <end position="188"/>
    </location>
</feature>
<feature type="region of interest" description="Disordered" evidence="1">
    <location>
        <begin position="255"/>
        <end position="292"/>
    </location>
</feature>
<dbReference type="OrthoDB" id="2357150at2759"/>
<proteinExistence type="predicted"/>
<sequence length="452" mass="48328">MFPINDLNFVFCGIATVAATVGYAFTRKQEAGMNPSSPSEDNTEGSTVPMTEKVASQQASTVHASPSMFTSPTSRRDSLKRKVPHDGFDEPTPDVGYPFNLANIYPHKRCKTPTSEPERVPSVGPQPVAELSTAPPSDGTDEQSSIAADEISTCVLQTPAPEPPRTPSPAPLSNEAVTPETSAVAQEQPNTSAPPTRPATPVAATTSKFGSSTMSASKGFAAFAGSTSPFASVAKTGSQSSSFFRSSLWSLEGEVLRSQSGPNDTENALAPASGNKDGSEDNENDDEKEAKHALGAVKISKLKTDFTREENEDVEQELKGVKLFVKRGNKPFSSGMIGHLKLLSEKSTSTERLLFRREPLWQVSMNVKVNSTVRCSYDAEENAVRLVLKEPVVSESTSSPKKDGALELVVYALKPGRACSKQDFKEFAESLLKNGEFQKGEHKTSAAPSTSS</sequence>
<dbReference type="SUPFAM" id="SSF50729">
    <property type="entry name" value="PH domain-like"/>
    <property type="match status" value="1"/>
</dbReference>
<feature type="region of interest" description="Disordered" evidence="1">
    <location>
        <begin position="30"/>
        <end position="94"/>
    </location>
</feature>
<keyword evidence="4" id="KW-1185">Reference proteome</keyword>
<feature type="region of interest" description="Disordered" evidence="1">
    <location>
        <begin position="108"/>
        <end position="213"/>
    </location>
</feature>
<evidence type="ECO:0000256" key="2">
    <source>
        <dbReference type="SAM" id="Phobius"/>
    </source>
</evidence>